<gene>
    <name evidence="1" type="ORF">CCAN11_2430001</name>
</gene>
<reference evidence="2" key="1">
    <citation type="submission" date="2015-01" db="EMBL/GenBank/DDBJ databases">
        <authorList>
            <person name="MANFREDI Pablo"/>
        </authorList>
    </citation>
    <scope>NUCLEOTIDE SEQUENCE [LARGE SCALE GENOMIC DNA]</scope>
    <source>
        <strain evidence="2">Cc11</strain>
    </source>
</reference>
<dbReference type="EMBL" id="CDOK01000161">
    <property type="protein sequence ID" value="CEN52264.1"/>
    <property type="molecule type" value="Genomic_DNA"/>
</dbReference>
<protein>
    <submittedName>
        <fullName evidence="1">Uncharacterized protein</fullName>
    </submittedName>
</protein>
<evidence type="ECO:0000313" key="1">
    <source>
        <dbReference type="EMBL" id="CEN52264.1"/>
    </source>
</evidence>
<accession>A0A0B7INW0</accession>
<name>A0A0B7INW0_9FLAO</name>
<organism evidence="1 2">
    <name type="scientific">Capnocytophaga canimorsus</name>
    <dbReference type="NCBI Taxonomy" id="28188"/>
    <lineage>
        <taxon>Bacteria</taxon>
        <taxon>Pseudomonadati</taxon>
        <taxon>Bacteroidota</taxon>
        <taxon>Flavobacteriia</taxon>
        <taxon>Flavobacteriales</taxon>
        <taxon>Flavobacteriaceae</taxon>
        <taxon>Capnocytophaga</taxon>
    </lineage>
</organism>
<evidence type="ECO:0000313" key="2">
    <source>
        <dbReference type="Proteomes" id="UP000039370"/>
    </source>
</evidence>
<sequence>MVLPDNVLPGSITQPSEDDKRKLEVRFNIKPDCDFRIGSSFDVDMEGNNLCGLPAEGDKTTAIIAGIDGVDTNNYTVNNTLVSKGGNANLCATEYALFEGEHKILVTGGGASFETGNNGRVVVVIPQGFEYVENSFEATYRSNTYFQQPQLASPATAQDGDNTELYIQIPQGMKDQDLFRYTIRIKQKENTPAADCQTPEKLKYFTVDKVTGIICPSGPISPCPDLDIVTTVQRGEVEIPVNRAELNIRDVELSSVLVNNKERVTISYVVENLSTSMSYSGDLKIGLYHDTNNNLIIEEGIDEKIEDITISSLNLGAGANANQTYVVELPQSKLCRLFLSIRNKDNYCLCSNEAVKADAPSLLADLIQPLTACEIGEKTFVYNTQAPEYVSYKWTAVTPGANAYLSDPNVKTPVFKYSGADITSPQTITYLFSVQRTNACEATQTVTVIVNPAPDAPIIAAQQFCSPVTVYELKARINSANTGSVRVYNGNVVLDDAEPLHTSQYDVSYVDNLGCETQKAVVDVSVQICSIDAKDDIYKTSAPVTTPIIMGNVLTNDKLGTVTATTSNVDLTVVADAGTGIVPILNTTTGEVQVPVNTPEGTYYIEYKICAKGSTVDCDTAKVTVVVTPKLDARDDDLGTFDGVSGGTTTQNVFTNDVKGTVSTPVDASEVNLSWGASPIVGIVPKPDGTITVEPNTPAGTYTISYTICEKVNLSNCDTAIVTVKVVTIKAVDDTAVTLPKTGGNVPVLPNDQIGTPSGVVSATTANVTPSIVNDGGLTGVSFNTDGTINVPSTSPSGTYVVEYRICTIQTPVVCDNATVTIIKQSEIVAVNDRFNTQYSTTPQIVGNVLNNPDGADSLNGNSATTQNVVVTQTSTPTGSIVPHLQSNGNVVVPPRTPMGIYTFTYSICEKDLFGNPTSNCDDAEVTVTIHNINADNDDFEVSAGGNTGSVLNNDKYDGEFLSSTTSVTLTPIGTLPSGISLDPITGIVRVASGTPSGNYSFNYKICSKVVPSLCDDATVTVTVQNSIVADEDDLGPVVSGGTTTQTVISNDKLNGTPVVIGAGTGEVTLTPLITPTGITIDATNGKVSVGNNVPSGVYTLTYKICENGATPDNCDEATVTITVQNGIVADNDDLGTVVSGGTTTQTVISNDKLNGTPVVIGTGVGQVTLTPLITPTGITIDATNGKVSVGNNVPSGVYTLTY</sequence>
<dbReference type="AlphaFoldDB" id="A0A0B7INW0"/>
<proteinExistence type="predicted"/>
<dbReference type="Proteomes" id="UP000039370">
    <property type="component" value="Unassembled WGS sequence"/>
</dbReference>